<feature type="domain" description="Nitroreductase" evidence="1">
    <location>
        <begin position="325"/>
        <end position="503"/>
    </location>
</feature>
<sequence length="507" mass="56571">MPEVELSIAQYYHERTKYDPETIERQSRPLNWDDRPELYKDYRFGTVLDLKPSAIDVLDSPIATWWRRLSKLLYCAYGITARLPQMGVALRSAPSAGGLYPAEVYLLSPGNGPLAAGLYHYQVKTHGLVQVWDSALWPDLQAACFQHPALTDASLALVTTAVFQRSAWRYGDRAYRRICLDTGHLLANATLASSLVDYQATLIGGFDDEQLERLLFLEPEQEGVTAVVALTEGTVPDRPHLSAPSALPSRADRAYPNLPDGQLLRYLHQATRITSQSAAIDPSLLTQDNRLVAADKYNLPFGLKAPIAAPPIHWGQQLQELERTILHRRSTRAYSGDSLSLSDLSSILTFAYQPRNYADQGLDPNPDYFDPYLINSFVAVSDVEGLEAGCYYYAPQANELRQIRFKNFREELHFLCLGQELGRDAAAVVFQTADLDAAIERYGDRAYRYLHLDSGHLGQRLNLAAIRLGLGASGIAGFFDNQVNEVLGIPPAEAVLYITTLGRIRRR</sequence>
<evidence type="ECO:0000259" key="1">
    <source>
        <dbReference type="Pfam" id="PF00881"/>
    </source>
</evidence>
<protein>
    <submittedName>
        <fullName evidence="2">SagB/ThcOx family dehydrogenase</fullName>
    </submittedName>
</protein>
<dbReference type="Pfam" id="PF00881">
    <property type="entry name" value="Nitroreductase"/>
    <property type="match status" value="2"/>
</dbReference>
<evidence type="ECO:0000313" key="3">
    <source>
        <dbReference type="Proteomes" id="UP001604335"/>
    </source>
</evidence>
<name>A0ABW7CE15_9CYAN</name>
<dbReference type="PANTHER" id="PTHR42741:SF3">
    <property type="entry name" value="NITROREDUCTASE FAMILY PROTEIN"/>
    <property type="match status" value="1"/>
</dbReference>
<dbReference type="NCBIfam" id="TIGR03605">
    <property type="entry name" value="antibiot_sagB"/>
    <property type="match status" value="2"/>
</dbReference>
<comment type="caution">
    <text evidence="2">The sequence shown here is derived from an EMBL/GenBank/DDBJ whole genome shotgun (WGS) entry which is preliminary data.</text>
</comment>
<accession>A0ABW7CE15</accession>
<dbReference type="InterPro" id="IPR020051">
    <property type="entry name" value="SagB-type_dehydrogenase"/>
</dbReference>
<dbReference type="Proteomes" id="UP001604335">
    <property type="component" value="Unassembled WGS sequence"/>
</dbReference>
<feature type="domain" description="Nitroreductase" evidence="1">
    <location>
        <begin position="89"/>
        <end position="229"/>
    </location>
</feature>
<proteinExistence type="predicted"/>
<dbReference type="EMBL" id="JAZAQF010000074">
    <property type="protein sequence ID" value="MFG3818409.1"/>
    <property type="molecule type" value="Genomic_DNA"/>
</dbReference>
<reference evidence="3" key="1">
    <citation type="journal article" date="2024" name="Algal Res.">
        <title>Biochemical, toxicological and genomic investigation of a high-biomass producing Limnothrix strain isolated from Italian shallow drinking water reservoir.</title>
        <authorList>
            <person name="Simonazzi M."/>
            <person name="Shishido T.K."/>
            <person name="Delbaje E."/>
            <person name="Wahlsten M."/>
            <person name="Fewer D.P."/>
            <person name="Sivonen K."/>
            <person name="Pezzolesi L."/>
            <person name="Pistocchi R."/>
        </authorList>
    </citation>
    <scope>NUCLEOTIDE SEQUENCE [LARGE SCALE GENOMIC DNA]</scope>
    <source>
        <strain evidence="3">LRLZ20PSL1</strain>
    </source>
</reference>
<dbReference type="RefSeq" id="WP_393013762.1">
    <property type="nucleotide sequence ID" value="NZ_JAZAQF010000074.1"/>
</dbReference>
<dbReference type="InterPro" id="IPR029479">
    <property type="entry name" value="Nitroreductase"/>
</dbReference>
<evidence type="ECO:0000313" key="2">
    <source>
        <dbReference type="EMBL" id="MFG3818409.1"/>
    </source>
</evidence>
<dbReference type="CDD" id="cd02142">
    <property type="entry name" value="McbC_SagB-like_oxidoreductase"/>
    <property type="match status" value="2"/>
</dbReference>
<keyword evidence="3" id="KW-1185">Reference proteome</keyword>
<dbReference type="Gene3D" id="3.40.109.10">
    <property type="entry name" value="NADH Oxidase"/>
    <property type="match status" value="2"/>
</dbReference>
<dbReference type="SUPFAM" id="SSF55469">
    <property type="entry name" value="FMN-dependent nitroreductase-like"/>
    <property type="match status" value="2"/>
</dbReference>
<dbReference type="PANTHER" id="PTHR42741">
    <property type="entry name" value="NITROREDUCTASE FAMILY PROTEIN"/>
    <property type="match status" value="1"/>
</dbReference>
<organism evidence="2 3">
    <name type="scientific">Limnothrix redekei LRLZ20PSL1</name>
    <dbReference type="NCBI Taxonomy" id="3112953"/>
    <lineage>
        <taxon>Bacteria</taxon>
        <taxon>Bacillati</taxon>
        <taxon>Cyanobacteriota</taxon>
        <taxon>Cyanophyceae</taxon>
        <taxon>Pseudanabaenales</taxon>
        <taxon>Pseudanabaenaceae</taxon>
        <taxon>Limnothrix</taxon>
    </lineage>
</organism>
<dbReference type="InterPro" id="IPR000415">
    <property type="entry name" value="Nitroreductase-like"/>
</dbReference>
<gene>
    <name evidence="2" type="ORF">VPK24_12230</name>
</gene>